<reference evidence="1" key="1">
    <citation type="submission" date="2019-11" db="EMBL/GenBank/DDBJ databases">
        <authorList>
            <person name="Feng L."/>
        </authorList>
    </citation>
    <scope>NUCLEOTIDE SEQUENCE</scope>
    <source>
        <strain evidence="1">RtorquesLFYP15</strain>
    </source>
</reference>
<dbReference type="RefSeq" id="WP_196021430.1">
    <property type="nucleotide sequence ID" value="NZ_CACRUQ010000021.1"/>
</dbReference>
<dbReference type="AlphaFoldDB" id="A0A6N3EEA8"/>
<protein>
    <recommendedName>
        <fullName evidence="2">Molecular chaperone GrpE</fullName>
    </recommendedName>
</protein>
<dbReference type="EMBL" id="CACRUQ010000021">
    <property type="protein sequence ID" value="VYU38108.1"/>
    <property type="molecule type" value="Genomic_DNA"/>
</dbReference>
<evidence type="ECO:0000313" key="1">
    <source>
        <dbReference type="EMBL" id="VYU38108.1"/>
    </source>
</evidence>
<proteinExistence type="predicted"/>
<gene>
    <name evidence="1" type="ORF">RTLFYP15_02245</name>
</gene>
<organism evidence="1">
    <name type="scientific">[Ruminococcus] torques</name>
    <dbReference type="NCBI Taxonomy" id="33039"/>
    <lineage>
        <taxon>Bacteria</taxon>
        <taxon>Bacillati</taxon>
        <taxon>Bacillota</taxon>
        <taxon>Clostridia</taxon>
        <taxon>Lachnospirales</taxon>
        <taxon>Lachnospiraceae</taxon>
        <taxon>Mediterraneibacter</taxon>
    </lineage>
</organism>
<accession>A0A6N3EEA8</accession>
<sequence>MSYGEQQKEIETIRERKITVKLSAADCDRLAIKCGEHGLTIGELIENFVGDLVGGTYSNESDERDYADRWFERCWFGMFPEQTLLSHLLCNGYEPENYLDLLDCIKYAEYDKERAKEVPEEYDEEELSFIDGDIAEWEEKLHDMRENWEPETEPNMGEEIERIKKWVEEKEELLLKNENRRPQTIEQFHIKQWIDDTFVKGCLRVEYTGKDTAKIMDNKGDIICVEYKDGEVRECQE</sequence>
<name>A0A6N3EEA8_9FIRM</name>
<evidence type="ECO:0008006" key="2">
    <source>
        <dbReference type="Google" id="ProtNLM"/>
    </source>
</evidence>